<dbReference type="AlphaFoldDB" id="A0A6A4L4R8"/>
<accession>A0A6A4L4R8</accession>
<dbReference type="Gene3D" id="1.10.510.10">
    <property type="entry name" value="Transferase(Phosphotransferase) domain 1"/>
    <property type="match status" value="1"/>
</dbReference>
<dbReference type="EMBL" id="QEFC01002386">
    <property type="protein sequence ID" value="KAE9452502.1"/>
    <property type="molecule type" value="Genomic_DNA"/>
</dbReference>
<dbReference type="PANTHER" id="PTHR48055:SF65">
    <property type="entry name" value="RECEPTOR-LIKE KINASE"/>
    <property type="match status" value="1"/>
</dbReference>
<name>A0A6A4L4R8_9ERIC</name>
<dbReference type="SUPFAM" id="SSF56112">
    <property type="entry name" value="Protein kinase-like (PK-like)"/>
    <property type="match status" value="1"/>
</dbReference>
<comment type="caution">
    <text evidence="2">The sequence shown here is derived from an EMBL/GenBank/DDBJ whole genome shotgun (WGS) entry which is preliminary data.</text>
</comment>
<dbReference type="GO" id="GO:0016020">
    <property type="term" value="C:membrane"/>
    <property type="evidence" value="ECO:0007669"/>
    <property type="project" value="TreeGrafter"/>
</dbReference>
<evidence type="ECO:0000313" key="3">
    <source>
        <dbReference type="Proteomes" id="UP000428333"/>
    </source>
</evidence>
<evidence type="ECO:0000256" key="1">
    <source>
        <dbReference type="SAM" id="Phobius"/>
    </source>
</evidence>
<keyword evidence="1" id="KW-0472">Membrane</keyword>
<organism evidence="2 3">
    <name type="scientific">Rhododendron williamsianum</name>
    <dbReference type="NCBI Taxonomy" id="262921"/>
    <lineage>
        <taxon>Eukaryota</taxon>
        <taxon>Viridiplantae</taxon>
        <taxon>Streptophyta</taxon>
        <taxon>Embryophyta</taxon>
        <taxon>Tracheophyta</taxon>
        <taxon>Spermatophyta</taxon>
        <taxon>Magnoliopsida</taxon>
        <taxon>eudicotyledons</taxon>
        <taxon>Gunneridae</taxon>
        <taxon>Pentapetalae</taxon>
        <taxon>asterids</taxon>
        <taxon>Ericales</taxon>
        <taxon>Ericaceae</taxon>
        <taxon>Ericoideae</taxon>
        <taxon>Rhodoreae</taxon>
        <taxon>Rhododendron</taxon>
    </lineage>
</organism>
<dbReference type="Proteomes" id="UP000428333">
    <property type="component" value="Linkage Group LG09"/>
</dbReference>
<keyword evidence="1" id="KW-1133">Transmembrane helix</keyword>
<keyword evidence="3" id="KW-1185">Reference proteome</keyword>
<evidence type="ECO:0000313" key="2">
    <source>
        <dbReference type="EMBL" id="KAE9452502.1"/>
    </source>
</evidence>
<dbReference type="PANTHER" id="PTHR48055">
    <property type="entry name" value="LEUCINE-RICH REPEAT RECEPTOR PROTEIN KINASE EMS1"/>
    <property type="match status" value="1"/>
</dbReference>
<feature type="transmembrane region" description="Helical" evidence="1">
    <location>
        <begin position="6"/>
        <end position="29"/>
    </location>
</feature>
<reference evidence="2 3" key="1">
    <citation type="journal article" date="2019" name="Genome Biol. Evol.">
        <title>The Rhododendron genome and chromosomal organization provide insight into shared whole-genome duplications across the heath family (Ericaceae).</title>
        <authorList>
            <person name="Soza V.L."/>
            <person name="Lindsley D."/>
            <person name="Waalkes A."/>
            <person name="Ramage E."/>
            <person name="Patwardhan R.P."/>
            <person name="Burton J.N."/>
            <person name="Adey A."/>
            <person name="Kumar A."/>
            <person name="Qiu R."/>
            <person name="Shendure J."/>
            <person name="Hall B."/>
        </authorList>
    </citation>
    <scope>NUCLEOTIDE SEQUENCE [LARGE SCALE GENOMIC DNA]</scope>
    <source>
        <strain evidence="2">RSF 1966-606</strain>
    </source>
</reference>
<gene>
    <name evidence="2" type="ORF">C3L33_15596</name>
</gene>
<proteinExistence type="predicted"/>
<evidence type="ECO:0008006" key="4">
    <source>
        <dbReference type="Google" id="ProtNLM"/>
    </source>
</evidence>
<feature type="non-terminal residue" evidence="2">
    <location>
        <position position="1"/>
    </location>
</feature>
<protein>
    <recommendedName>
        <fullName evidence="4">Serine-threonine/tyrosine-protein kinase catalytic domain-containing protein</fullName>
    </recommendedName>
</protein>
<dbReference type="OrthoDB" id="1394818at2759"/>
<dbReference type="InterPro" id="IPR051564">
    <property type="entry name" value="LRR_receptor-like_kinase"/>
</dbReference>
<sequence>MKQSVVLLPLSIASSIFVLGIFVSIYCIYRRREKVRRKNKWAISQPIGQFPFKLEKSGPFSFETGSGTSWVADIKEPSSAPVVMFEKPLMKLTFKDLIAATSHFGKESLLAEGRCGPVYRAVLPGDLHVAIKVLENARAVDFDEAVALFNLSKEKLVLYEFMANGDLHRWLHELPTGTPNVEDWSTDMWEHHDGEDGPHMLSPEKMEWRTRHALRLGLPVDLPTSTTRSQPGSNEMVGWVRRLVKEGDGESALDSRLRLDDDSVSEMVESLRVGYLCTAEQPGKRPTMQQVVGLLKDVHQLN</sequence>
<keyword evidence="1" id="KW-0812">Transmembrane</keyword>
<dbReference type="InterPro" id="IPR011009">
    <property type="entry name" value="Kinase-like_dom_sf"/>
</dbReference>
<dbReference type="Gene3D" id="3.30.200.20">
    <property type="entry name" value="Phosphorylase Kinase, domain 1"/>
    <property type="match status" value="1"/>
</dbReference>